<sequence>MPAPVAVAVTFGIVAGVGALWAFKRFVYDEYLHDPVANFAEALLIESGWRRHPAQPHAAHGDDSDDDGQPLVPVPTSRQQQTQQLQNGLLRRRRQQSGSATGEGGPGHDSDEERYGVAYGTPPWRAQTASDIELADLAPEIREWNSRTTLPGTMSPLDESNHSIPFAPLQPSHGPWSSPGRSAHTATPSPHHVIANEDSPASTPTGTPSMARRMHALPQVPRAAEGPSSSVLFSTNEHQEHHAPTEAQRSRSGSPAHTDLSSLVTSPPLPSLPPITEARTAPRPIPLDIPRQVERDQDPEPTPTTASSLATPIAVTPIARPILPSLRSESGSARSSTVSISPTSYRQTFPAHSPTSSSVTSSVSPPPSIPSPTQRRFASSTSNPASPPLRPTFVPSLSQIYPQDLDSEHNIVLLSPPSSRSESPFSVVSAGAASPRGIPPSGSGSNSTRLLIPDRPAAASSANPFEEEILRTPGSTATNYLSLADDSSPTSPAASTPTSPSVRLQASSRYGRVSPGRRGSDEEEGNDSEFDFDIISDTTSLSGPTSPLNSSSPFSMSPFASPRMGGADGAQFQQLGSQQQQQHSNSNFSQTGARTFSPQGLHQRQHSGGQVHEDNGNRPISPAVSTTSTNSLSDLDILHGQGHASTL</sequence>
<feature type="region of interest" description="Disordered" evidence="1">
    <location>
        <begin position="236"/>
        <end position="395"/>
    </location>
</feature>
<feature type="compositionally biased region" description="Polar residues" evidence="1">
    <location>
        <begin position="199"/>
        <end position="208"/>
    </location>
</feature>
<feature type="compositionally biased region" description="Low complexity" evidence="1">
    <location>
        <begin position="353"/>
        <end position="363"/>
    </location>
</feature>
<feature type="compositionally biased region" description="Basic and acidic residues" evidence="1">
    <location>
        <begin position="106"/>
        <end position="115"/>
    </location>
</feature>
<gene>
    <name evidence="2" type="ORF">FA13DRAFT_1791001</name>
</gene>
<feature type="compositionally biased region" description="Polar residues" evidence="1">
    <location>
        <begin position="374"/>
        <end position="384"/>
    </location>
</feature>
<organism evidence="2 3">
    <name type="scientific">Coprinellus micaceus</name>
    <name type="common">Glistening ink-cap mushroom</name>
    <name type="synonym">Coprinus micaceus</name>
    <dbReference type="NCBI Taxonomy" id="71717"/>
    <lineage>
        <taxon>Eukaryota</taxon>
        <taxon>Fungi</taxon>
        <taxon>Dikarya</taxon>
        <taxon>Basidiomycota</taxon>
        <taxon>Agaricomycotina</taxon>
        <taxon>Agaricomycetes</taxon>
        <taxon>Agaricomycetidae</taxon>
        <taxon>Agaricales</taxon>
        <taxon>Agaricineae</taxon>
        <taxon>Psathyrellaceae</taxon>
        <taxon>Coprinellus</taxon>
    </lineage>
</organism>
<feature type="compositionally biased region" description="Low complexity" evidence="1">
    <location>
        <begin position="544"/>
        <end position="562"/>
    </location>
</feature>
<feature type="compositionally biased region" description="Low complexity" evidence="1">
    <location>
        <begin position="625"/>
        <end position="635"/>
    </location>
</feature>
<feature type="compositionally biased region" description="Low complexity" evidence="1">
    <location>
        <begin position="571"/>
        <end position="590"/>
    </location>
</feature>
<proteinExistence type="predicted"/>
<comment type="caution">
    <text evidence="2">The sequence shown here is derived from an EMBL/GenBank/DDBJ whole genome shotgun (WGS) entry which is preliminary data.</text>
</comment>
<feature type="compositionally biased region" description="Low complexity" evidence="1">
    <location>
        <begin position="413"/>
        <end position="447"/>
    </location>
</feature>
<feature type="compositionally biased region" description="Low complexity" evidence="1">
    <location>
        <begin position="78"/>
        <end position="89"/>
    </location>
</feature>
<feature type="region of interest" description="Disordered" evidence="1">
    <location>
        <begin position="478"/>
        <end position="647"/>
    </location>
</feature>
<feature type="region of interest" description="Disordered" evidence="1">
    <location>
        <begin position="169"/>
        <end position="210"/>
    </location>
</feature>
<keyword evidence="3" id="KW-1185">Reference proteome</keyword>
<protein>
    <submittedName>
        <fullName evidence="2">Uncharacterized protein</fullName>
    </submittedName>
</protein>
<feature type="compositionally biased region" description="Low complexity" evidence="1">
    <location>
        <begin position="303"/>
        <end position="312"/>
    </location>
</feature>
<feature type="compositionally biased region" description="Low complexity" evidence="1">
    <location>
        <begin position="481"/>
        <end position="501"/>
    </location>
</feature>
<feature type="compositionally biased region" description="Polar residues" evidence="1">
    <location>
        <begin position="591"/>
        <end position="608"/>
    </location>
</feature>
<feature type="compositionally biased region" description="Acidic residues" evidence="1">
    <location>
        <begin position="521"/>
        <end position="534"/>
    </location>
</feature>
<feature type="region of interest" description="Disordered" evidence="1">
    <location>
        <begin position="53"/>
        <end position="127"/>
    </location>
</feature>
<reference evidence="2 3" key="1">
    <citation type="journal article" date="2019" name="Nat. Ecol. Evol.">
        <title>Megaphylogeny resolves global patterns of mushroom evolution.</title>
        <authorList>
            <person name="Varga T."/>
            <person name="Krizsan K."/>
            <person name="Foldi C."/>
            <person name="Dima B."/>
            <person name="Sanchez-Garcia M."/>
            <person name="Sanchez-Ramirez S."/>
            <person name="Szollosi G.J."/>
            <person name="Szarkandi J.G."/>
            <person name="Papp V."/>
            <person name="Albert L."/>
            <person name="Andreopoulos W."/>
            <person name="Angelini C."/>
            <person name="Antonin V."/>
            <person name="Barry K.W."/>
            <person name="Bougher N.L."/>
            <person name="Buchanan P."/>
            <person name="Buyck B."/>
            <person name="Bense V."/>
            <person name="Catcheside P."/>
            <person name="Chovatia M."/>
            <person name="Cooper J."/>
            <person name="Damon W."/>
            <person name="Desjardin D."/>
            <person name="Finy P."/>
            <person name="Geml J."/>
            <person name="Haridas S."/>
            <person name="Hughes K."/>
            <person name="Justo A."/>
            <person name="Karasinski D."/>
            <person name="Kautmanova I."/>
            <person name="Kiss B."/>
            <person name="Kocsube S."/>
            <person name="Kotiranta H."/>
            <person name="LaButti K.M."/>
            <person name="Lechner B.E."/>
            <person name="Liimatainen K."/>
            <person name="Lipzen A."/>
            <person name="Lukacs Z."/>
            <person name="Mihaltcheva S."/>
            <person name="Morgado L.N."/>
            <person name="Niskanen T."/>
            <person name="Noordeloos M.E."/>
            <person name="Ohm R.A."/>
            <person name="Ortiz-Santana B."/>
            <person name="Ovrebo C."/>
            <person name="Racz N."/>
            <person name="Riley R."/>
            <person name="Savchenko A."/>
            <person name="Shiryaev A."/>
            <person name="Soop K."/>
            <person name="Spirin V."/>
            <person name="Szebenyi C."/>
            <person name="Tomsovsky M."/>
            <person name="Tulloss R.E."/>
            <person name="Uehling J."/>
            <person name="Grigoriev I.V."/>
            <person name="Vagvolgyi C."/>
            <person name="Papp T."/>
            <person name="Martin F.M."/>
            <person name="Miettinen O."/>
            <person name="Hibbett D.S."/>
            <person name="Nagy L.G."/>
        </authorList>
    </citation>
    <scope>NUCLEOTIDE SEQUENCE [LARGE SCALE GENOMIC DNA]</scope>
    <source>
        <strain evidence="2 3">FP101781</strain>
    </source>
</reference>
<dbReference type="Proteomes" id="UP000298030">
    <property type="component" value="Unassembled WGS sequence"/>
</dbReference>
<evidence type="ECO:0000313" key="3">
    <source>
        <dbReference type="Proteomes" id="UP000298030"/>
    </source>
</evidence>
<feature type="region of interest" description="Disordered" evidence="1">
    <location>
        <begin position="413"/>
        <end position="451"/>
    </location>
</feature>
<feature type="compositionally biased region" description="Low complexity" evidence="1">
    <location>
        <begin position="325"/>
        <end position="339"/>
    </location>
</feature>
<name>A0A4Y7TDF5_COPMI</name>
<evidence type="ECO:0000256" key="1">
    <source>
        <dbReference type="SAM" id="MobiDB-lite"/>
    </source>
</evidence>
<dbReference type="OrthoDB" id="3246206at2759"/>
<accession>A0A4Y7TDF5</accession>
<dbReference type="EMBL" id="QPFP01000016">
    <property type="protein sequence ID" value="TEB32170.1"/>
    <property type="molecule type" value="Genomic_DNA"/>
</dbReference>
<dbReference type="AlphaFoldDB" id="A0A4Y7TDF5"/>
<evidence type="ECO:0000313" key="2">
    <source>
        <dbReference type="EMBL" id="TEB32170.1"/>
    </source>
</evidence>